<dbReference type="RefSeq" id="WP_382387558.1">
    <property type="nucleotide sequence ID" value="NZ_JBHLWI010000028.1"/>
</dbReference>
<sequence>MKKLLISLFLLTLTIYGGHLLANDESLPGDGDPTLYRAVEEDIVNEAGKKIGTRCISCDPTGSCFVLTCI</sequence>
<accession>A0ABV6FU05</accession>
<evidence type="ECO:0000313" key="2">
    <source>
        <dbReference type="EMBL" id="MFC0263094.1"/>
    </source>
</evidence>
<dbReference type="Proteomes" id="UP001589797">
    <property type="component" value="Unassembled WGS sequence"/>
</dbReference>
<evidence type="ECO:0000256" key="1">
    <source>
        <dbReference type="SAM" id="SignalP"/>
    </source>
</evidence>
<proteinExistence type="predicted"/>
<name>A0ABV6FU05_9BACT</name>
<evidence type="ECO:0000313" key="3">
    <source>
        <dbReference type="Proteomes" id="UP001589797"/>
    </source>
</evidence>
<feature type="chain" id="PRO_5045690804" evidence="1">
    <location>
        <begin position="23"/>
        <end position="70"/>
    </location>
</feature>
<gene>
    <name evidence="2" type="ORF">ACFFIP_10410</name>
</gene>
<feature type="signal peptide" evidence="1">
    <location>
        <begin position="1"/>
        <end position="22"/>
    </location>
</feature>
<protein>
    <submittedName>
        <fullName evidence="2">Uncharacterized protein</fullName>
    </submittedName>
</protein>
<reference evidence="2 3" key="1">
    <citation type="submission" date="2024-09" db="EMBL/GenBank/DDBJ databases">
        <authorList>
            <person name="Sun Q."/>
            <person name="Mori K."/>
        </authorList>
    </citation>
    <scope>NUCLEOTIDE SEQUENCE [LARGE SCALE GENOMIC DNA]</scope>
    <source>
        <strain evidence="2 3">CCM 7650</strain>
    </source>
</reference>
<dbReference type="EMBL" id="JBHLWI010000028">
    <property type="protein sequence ID" value="MFC0263094.1"/>
    <property type="molecule type" value="Genomic_DNA"/>
</dbReference>
<organism evidence="2 3">
    <name type="scientific">Fontibacter flavus</name>
    <dbReference type="NCBI Taxonomy" id="654838"/>
    <lineage>
        <taxon>Bacteria</taxon>
        <taxon>Pseudomonadati</taxon>
        <taxon>Bacteroidota</taxon>
        <taxon>Cytophagia</taxon>
        <taxon>Cytophagales</taxon>
        <taxon>Cyclobacteriaceae</taxon>
        <taxon>Fontibacter</taxon>
    </lineage>
</organism>
<keyword evidence="3" id="KW-1185">Reference proteome</keyword>
<comment type="caution">
    <text evidence="2">The sequence shown here is derived from an EMBL/GenBank/DDBJ whole genome shotgun (WGS) entry which is preliminary data.</text>
</comment>
<keyword evidence="1" id="KW-0732">Signal</keyword>